<evidence type="ECO:0000256" key="1">
    <source>
        <dbReference type="SAM" id="MobiDB-lite"/>
    </source>
</evidence>
<protein>
    <submittedName>
        <fullName evidence="2">Uncharacterized protein</fullName>
    </submittedName>
</protein>
<evidence type="ECO:0000313" key="3">
    <source>
        <dbReference type="Proteomes" id="UP001215598"/>
    </source>
</evidence>
<reference evidence="2" key="1">
    <citation type="submission" date="2023-03" db="EMBL/GenBank/DDBJ databases">
        <title>Massive genome expansion in bonnet fungi (Mycena s.s.) driven by repeated elements and novel gene families across ecological guilds.</title>
        <authorList>
            <consortium name="Lawrence Berkeley National Laboratory"/>
            <person name="Harder C.B."/>
            <person name="Miyauchi S."/>
            <person name="Viragh M."/>
            <person name="Kuo A."/>
            <person name="Thoen E."/>
            <person name="Andreopoulos B."/>
            <person name="Lu D."/>
            <person name="Skrede I."/>
            <person name="Drula E."/>
            <person name="Henrissat B."/>
            <person name="Morin E."/>
            <person name="Kohler A."/>
            <person name="Barry K."/>
            <person name="LaButti K."/>
            <person name="Morin E."/>
            <person name="Salamov A."/>
            <person name="Lipzen A."/>
            <person name="Mereny Z."/>
            <person name="Hegedus B."/>
            <person name="Baldrian P."/>
            <person name="Stursova M."/>
            <person name="Weitz H."/>
            <person name="Taylor A."/>
            <person name="Grigoriev I.V."/>
            <person name="Nagy L.G."/>
            <person name="Martin F."/>
            <person name="Kauserud H."/>
        </authorList>
    </citation>
    <scope>NUCLEOTIDE SEQUENCE</scope>
    <source>
        <strain evidence="2">CBHHK182m</strain>
    </source>
</reference>
<keyword evidence="3" id="KW-1185">Reference proteome</keyword>
<dbReference type="Proteomes" id="UP001215598">
    <property type="component" value="Unassembled WGS sequence"/>
</dbReference>
<sequence length="357" mass="39379">MPWMTQTPSRLRGLSGSGAKVVPGMMQDTAALKSGLTMHPAFQTKHIGDSGSVCKTVSIIAGFEYMNSLLQRGVASVGDSDGHESDWPNSSMLLLAIRDVTYLCKYIQHDFAQFVEKRKLNSGLYHRLGGGMCQARERIQPCALHVHSDETRLNAGCTKRPTVLHAALTSGFQRKESWPITGSQHRRMPLNADQPVGSAGEDADPDWLGSNRIRGEREMCWKANLEPSLTQTHFLAFSPESDWSLAKKLDTQQNFREALLSYVPASHITTHPIRKDTVVLIPLRRRGTQKRKTAKNTSLGFEPKSIESELLGESEVQPLGQNADVADTRPQHGLLGQRMKGRRGITEQAEQGEDGGG</sequence>
<evidence type="ECO:0000313" key="2">
    <source>
        <dbReference type="EMBL" id="KAJ7731358.1"/>
    </source>
</evidence>
<dbReference type="EMBL" id="JARKIB010000153">
    <property type="protein sequence ID" value="KAJ7731358.1"/>
    <property type="molecule type" value="Genomic_DNA"/>
</dbReference>
<proteinExistence type="predicted"/>
<gene>
    <name evidence="2" type="ORF">B0H16DRAFT_1469128</name>
</gene>
<dbReference type="AlphaFoldDB" id="A0AAD7HZ03"/>
<organism evidence="2 3">
    <name type="scientific">Mycena metata</name>
    <dbReference type="NCBI Taxonomy" id="1033252"/>
    <lineage>
        <taxon>Eukaryota</taxon>
        <taxon>Fungi</taxon>
        <taxon>Dikarya</taxon>
        <taxon>Basidiomycota</taxon>
        <taxon>Agaricomycotina</taxon>
        <taxon>Agaricomycetes</taxon>
        <taxon>Agaricomycetidae</taxon>
        <taxon>Agaricales</taxon>
        <taxon>Marasmiineae</taxon>
        <taxon>Mycenaceae</taxon>
        <taxon>Mycena</taxon>
    </lineage>
</organism>
<feature type="region of interest" description="Disordered" evidence="1">
    <location>
        <begin position="312"/>
        <end position="357"/>
    </location>
</feature>
<name>A0AAD7HZ03_9AGAR</name>
<accession>A0AAD7HZ03</accession>
<comment type="caution">
    <text evidence="2">The sequence shown here is derived from an EMBL/GenBank/DDBJ whole genome shotgun (WGS) entry which is preliminary data.</text>
</comment>